<gene>
    <name evidence="2" type="ORF">BUALT_Bualt11G0045200</name>
</gene>
<reference evidence="2" key="1">
    <citation type="submission" date="2019-10" db="EMBL/GenBank/DDBJ databases">
        <authorList>
            <person name="Zhang R."/>
            <person name="Pan Y."/>
            <person name="Wang J."/>
            <person name="Ma R."/>
            <person name="Yu S."/>
        </authorList>
    </citation>
    <scope>NUCLEOTIDE SEQUENCE</scope>
    <source>
        <strain evidence="2">LA-IB0</strain>
        <tissue evidence="2">Leaf</tissue>
    </source>
</reference>
<sequence length="211" mass="23980">MQMREIAILNLVGSTSSLHPEEWNFIWRAKVLNKIRVFGWKLCKDIMPTTSNLRRRRCNVNEECPCCKDSVESTEHAMLSCSFARQVWALSHLPWRILSDCSGSSKGWIRRVHSELAGEQFDLFLVLCWAVWSSRNKALWENQLLNSAQTVAFASSYLDSFIRAIPQRLSTWSGNRVAYKFASLVSSFPVGIVVLPESIAALMCVDVASFD</sequence>
<dbReference type="Proteomes" id="UP000826271">
    <property type="component" value="Unassembled WGS sequence"/>
</dbReference>
<dbReference type="AlphaFoldDB" id="A0AAV6X0K2"/>
<evidence type="ECO:0000259" key="1">
    <source>
        <dbReference type="Pfam" id="PF13966"/>
    </source>
</evidence>
<accession>A0AAV6X0K2</accession>
<organism evidence="2 3">
    <name type="scientific">Buddleja alternifolia</name>
    <dbReference type="NCBI Taxonomy" id="168488"/>
    <lineage>
        <taxon>Eukaryota</taxon>
        <taxon>Viridiplantae</taxon>
        <taxon>Streptophyta</taxon>
        <taxon>Embryophyta</taxon>
        <taxon>Tracheophyta</taxon>
        <taxon>Spermatophyta</taxon>
        <taxon>Magnoliopsida</taxon>
        <taxon>eudicotyledons</taxon>
        <taxon>Gunneridae</taxon>
        <taxon>Pentapetalae</taxon>
        <taxon>asterids</taxon>
        <taxon>lamiids</taxon>
        <taxon>Lamiales</taxon>
        <taxon>Scrophulariaceae</taxon>
        <taxon>Buddlejeae</taxon>
        <taxon>Buddleja</taxon>
    </lineage>
</organism>
<dbReference type="InterPro" id="IPR026960">
    <property type="entry name" value="RVT-Znf"/>
</dbReference>
<feature type="domain" description="Reverse transcriptase zinc-binding" evidence="1">
    <location>
        <begin position="20"/>
        <end position="88"/>
    </location>
</feature>
<comment type="caution">
    <text evidence="2">The sequence shown here is derived from an EMBL/GenBank/DDBJ whole genome shotgun (WGS) entry which is preliminary data.</text>
</comment>
<protein>
    <recommendedName>
        <fullName evidence="1">Reverse transcriptase zinc-binding domain-containing protein</fullName>
    </recommendedName>
</protein>
<proteinExistence type="predicted"/>
<keyword evidence="3" id="KW-1185">Reference proteome</keyword>
<evidence type="ECO:0000313" key="3">
    <source>
        <dbReference type="Proteomes" id="UP000826271"/>
    </source>
</evidence>
<dbReference type="Pfam" id="PF13966">
    <property type="entry name" value="zf-RVT"/>
    <property type="match status" value="1"/>
</dbReference>
<evidence type="ECO:0000313" key="2">
    <source>
        <dbReference type="EMBL" id="KAG8373639.1"/>
    </source>
</evidence>
<dbReference type="EMBL" id="WHWC01000011">
    <property type="protein sequence ID" value="KAG8373639.1"/>
    <property type="molecule type" value="Genomic_DNA"/>
</dbReference>
<name>A0AAV6X0K2_9LAMI</name>